<dbReference type="AlphaFoldDB" id="A0AA39CEJ3"/>
<protein>
    <submittedName>
        <fullName evidence="2">Uncharacterized protein</fullName>
    </submittedName>
</protein>
<evidence type="ECO:0000256" key="1">
    <source>
        <dbReference type="SAM" id="SignalP"/>
    </source>
</evidence>
<feature type="chain" id="PRO_5041272868" evidence="1">
    <location>
        <begin position="19"/>
        <end position="188"/>
    </location>
</feature>
<keyword evidence="1" id="KW-0732">Signal</keyword>
<dbReference type="EMBL" id="JAPDRK010000016">
    <property type="protein sequence ID" value="KAJ9605555.1"/>
    <property type="molecule type" value="Genomic_DNA"/>
</dbReference>
<feature type="signal peptide" evidence="1">
    <location>
        <begin position="1"/>
        <end position="18"/>
    </location>
</feature>
<gene>
    <name evidence="2" type="ORF">H2200_010212</name>
</gene>
<evidence type="ECO:0000313" key="2">
    <source>
        <dbReference type="EMBL" id="KAJ9605555.1"/>
    </source>
</evidence>
<reference evidence="2" key="1">
    <citation type="submission" date="2022-10" db="EMBL/GenBank/DDBJ databases">
        <title>Culturing micro-colonial fungi from biological soil crusts in the Mojave desert and describing Neophaeococcomyces mojavensis, and introducing the new genera and species Taxawa tesnikishii.</title>
        <authorList>
            <person name="Kurbessoian T."/>
            <person name="Stajich J.E."/>
        </authorList>
    </citation>
    <scope>NUCLEOTIDE SEQUENCE</scope>
    <source>
        <strain evidence="2">TK_41</strain>
    </source>
</reference>
<organism evidence="2 3">
    <name type="scientific">Cladophialophora chaetospira</name>
    <dbReference type="NCBI Taxonomy" id="386627"/>
    <lineage>
        <taxon>Eukaryota</taxon>
        <taxon>Fungi</taxon>
        <taxon>Dikarya</taxon>
        <taxon>Ascomycota</taxon>
        <taxon>Pezizomycotina</taxon>
        <taxon>Eurotiomycetes</taxon>
        <taxon>Chaetothyriomycetidae</taxon>
        <taxon>Chaetothyriales</taxon>
        <taxon>Herpotrichiellaceae</taxon>
        <taxon>Cladophialophora</taxon>
    </lineage>
</organism>
<evidence type="ECO:0000313" key="3">
    <source>
        <dbReference type="Proteomes" id="UP001172673"/>
    </source>
</evidence>
<keyword evidence="3" id="KW-1185">Reference proteome</keyword>
<sequence length="188" mass="20558">MLFSTILCLSAAAAGVFAAPLEARQQNNLPKCNKKTGLTFNLKVHSLENATSNYILSAVNGFFIVDSQGAAGFDPNALTEYYVNKTSKFLFENDGSKIATVKTSDDGSPHKGDIVFLTENDSIDKQYSPLRCQGLDSNPPVLNCTANFESRSYAQICGKFINMGAGREKNCQDHIQFDVIPTCRKQNN</sequence>
<comment type="caution">
    <text evidence="2">The sequence shown here is derived from an EMBL/GenBank/DDBJ whole genome shotgun (WGS) entry which is preliminary data.</text>
</comment>
<accession>A0AA39CEJ3</accession>
<dbReference type="Proteomes" id="UP001172673">
    <property type="component" value="Unassembled WGS sequence"/>
</dbReference>
<proteinExistence type="predicted"/>
<name>A0AA39CEJ3_9EURO</name>